<evidence type="ECO:0000256" key="4">
    <source>
        <dbReference type="ARBA" id="ARBA00022490"/>
    </source>
</evidence>
<dbReference type="InterPro" id="IPR036345">
    <property type="entry name" value="ExoRNase_PH_dom2_sf"/>
</dbReference>
<sequence length="282" mass="31084">MISNLERSFILKALCSGVRLDERTLNSFRDTSFLFHPTQRGHVTVHLGQTKVLAVTTATIIRPYVDRPAEGTINYFVDLTALALLESDEQEEGRLQRLLERVLKNSRVVDTESLCVVPGERVWSVRVDIRVIDHDGALLDASVAAAVASLVDFRRPEVTVTEDGVTVHSEFERNPVPLALHNPAIAVSFAVLDPAEEETDHATKQQSKVVPVVDPVWMEEQCGGGRLSMAINRNGEVVMLVKTGGEALDMETIQTDCLYVARQRAVHILDAINAAIVKARGK</sequence>
<evidence type="ECO:0000313" key="9">
    <source>
        <dbReference type="EMBL" id="PJF19526.1"/>
    </source>
</evidence>
<dbReference type="GO" id="GO:0034473">
    <property type="term" value="P:U1 snRNA 3'-end processing"/>
    <property type="evidence" value="ECO:0007669"/>
    <property type="project" value="TreeGrafter"/>
</dbReference>
<feature type="domain" description="Exoribonuclease phosphorolytic" evidence="7">
    <location>
        <begin position="37"/>
        <end position="156"/>
    </location>
</feature>
<dbReference type="EMBL" id="MTSL01000054">
    <property type="protein sequence ID" value="PJF19526.1"/>
    <property type="molecule type" value="Genomic_DNA"/>
</dbReference>
<dbReference type="GO" id="GO:0000177">
    <property type="term" value="C:cytoplasmic exosome (RNase complex)"/>
    <property type="evidence" value="ECO:0007669"/>
    <property type="project" value="TreeGrafter"/>
</dbReference>
<dbReference type="Pfam" id="PF01138">
    <property type="entry name" value="RNase_PH"/>
    <property type="match status" value="1"/>
</dbReference>
<keyword evidence="10" id="KW-1185">Reference proteome</keyword>
<dbReference type="PANTHER" id="PTHR11097">
    <property type="entry name" value="EXOSOME COMPLEX EXONUCLEASE RIBOSOMAL RNA PROCESSING PROTEIN"/>
    <property type="match status" value="1"/>
</dbReference>
<dbReference type="GO" id="GO:0034476">
    <property type="term" value="P:U5 snRNA 3'-end processing"/>
    <property type="evidence" value="ECO:0007669"/>
    <property type="project" value="TreeGrafter"/>
</dbReference>
<evidence type="ECO:0000259" key="7">
    <source>
        <dbReference type="Pfam" id="PF01138"/>
    </source>
</evidence>
<feature type="domain" description="Exoribonuclease phosphorolytic" evidence="8">
    <location>
        <begin position="183"/>
        <end position="254"/>
    </location>
</feature>
<dbReference type="OrthoDB" id="10264038at2759"/>
<gene>
    <name evidence="9" type="ORF">PSACC_00655</name>
</gene>
<dbReference type="Proteomes" id="UP000240830">
    <property type="component" value="Unassembled WGS sequence"/>
</dbReference>
<dbReference type="Pfam" id="PF03725">
    <property type="entry name" value="RNase_PH_C"/>
    <property type="match status" value="1"/>
</dbReference>
<dbReference type="InterPro" id="IPR027408">
    <property type="entry name" value="PNPase/RNase_PH_dom_sf"/>
</dbReference>
<comment type="similarity">
    <text evidence="3">Belongs to the RNase PH family.</text>
</comment>
<dbReference type="GO" id="GO:0071028">
    <property type="term" value="P:nuclear mRNA surveillance"/>
    <property type="evidence" value="ECO:0007669"/>
    <property type="project" value="TreeGrafter"/>
</dbReference>
<dbReference type="InterPro" id="IPR001247">
    <property type="entry name" value="ExoRNase_PH_dom1"/>
</dbReference>
<dbReference type="GO" id="GO:0000467">
    <property type="term" value="P:exonucleolytic trimming to generate mature 3'-end of 5.8S rRNA from tricistronic rRNA transcript (SSU-rRNA, 5.8S rRNA, LSU-rRNA)"/>
    <property type="evidence" value="ECO:0007669"/>
    <property type="project" value="TreeGrafter"/>
</dbReference>
<dbReference type="SUPFAM" id="SSF54211">
    <property type="entry name" value="Ribosomal protein S5 domain 2-like"/>
    <property type="match status" value="1"/>
</dbReference>
<keyword evidence="5" id="KW-0694">RNA-binding</keyword>
<evidence type="ECO:0000256" key="5">
    <source>
        <dbReference type="ARBA" id="ARBA00022884"/>
    </source>
</evidence>
<dbReference type="InterPro" id="IPR015847">
    <property type="entry name" value="ExoRNase_PH_dom2"/>
</dbReference>
<dbReference type="AlphaFoldDB" id="A0A2H9TP71"/>
<evidence type="ECO:0000256" key="1">
    <source>
        <dbReference type="ARBA" id="ARBA00004123"/>
    </source>
</evidence>
<name>A0A2H9TP71_9FUNG</name>
<dbReference type="GO" id="GO:0034475">
    <property type="term" value="P:U4 snRNA 3'-end processing"/>
    <property type="evidence" value="ECO:0007669"/>
    <property type="project" value="TreeGrafter"/>
</dbReference>
<dbReference type="InterPro" id="IPR020568">
    <property type="entry name" value="Ribosomal_Su5_D2-typ_SF"/>
</dbReference>
<dbReference type="InterPro" id="IPR033100">
    <property type="entry name" value="Rrp45"/>
</dbReference>
<dbReference type="GO" id="GO:0000176">
    <property type="term" value="C:nuclear exosome (RNase complex)"/>
    <property type="evidence" value="ECO:0007669"/>
    <property type="project" value="TreeGrafter"/>
</dbReference>
<dbReference type="SUPFAM" id="SSF55666">
    <property type="entry name" value="Ribonuclease PH domain 2-like"/>
    <property type="match status" value="1"/>
</dbReference>
<organism evidence="9 10">
    <name type="scientific">Paramicrosporidium saccamoebae</name>
    <dbReference type="NCBI Taxonomy" id="1246581"/>
    <lineage>
        <taxon>Eukaryota</taxon>
        <taxon>Fungi</taxon>
        <taxon>Fungi incertae sedis</taxon>
        <taxon>Cryptomycota</taxon>
        <taxon>Cryptomycota incertae sedis</taxon>
        <taxon>Paramicrosporidium</taxon>
    </lineage>
</organism>
<proteinExistence type="inferred from homology"/>
<accession>A0A2H9TP71</accession>
<protein>
    <submittedName>
        <fullName evidence="9">Uncharacterized protein</fullName>
    </submittedName>
</protein>
<dbReference type="Gene3D" id="3.30.230.70">
    <property type="entry name" value="GHMP Kinase, N-terminal domain"/>
    <property type="match status" value="1"/>
</dbReference>
<keyword evidence="4" id="KW-0963">Cytoplasm</keyword>
<dbReference type="GO" id="GO:0071038">
    <property type="term" value="P:TRAMP-dependent tRNA surveillance pathway"/>
    <property type="evidence" value="ECO:0007669"/>
    <property type="project" value="TreeGrafter"/>
</dbReference>
<evidence type="ECO:0000259" key="8">
    <source>
        <dbReference type="Pfam" id="PF03725"/>
    </source>
</evidence>
<comment type="subcellular location">
    <subcellularLocation>
        <location evidence="2">Cytoplasm</location>
    </subcellularLocation>
    <subcellularLocation>
        <location evidence="1">Nucleus</location>
    </subcellularLocation>
</comment>
<dbReference type="PANTHER" id="PTHR11097:SF14">
    <property type="entry name" value="EXOSOME COMPLEX COMPONENT RRP45"/>
    <property type="match status" value="1"/>
</dbReference>
<evidence type="ECO:0000256" key="6">
    <source>
        <dbReference type="ARBA" id="ARBA00023242"/>
    </source>
</evidence>
<dbReference type="InterPro" id="IPR050590">
    <property type="entry name" value="Exosome_comp_Rrp42_subfam"/>
</dbReference>
<dbReference type="GO" id="GO:0071035">
    <property type="term" value="P:nuclear polyadenylation-dependent rRNA catabolic process"/>
    <property type="evidence" value="ECO:0007669"/>
    <property type="project" value="TreeGrafter"/>
</dbReference>
<comment type="caution">
    <text evidence="9">The sequence shown here is derived from an EMBL/GenBank/DDBJ whole genome shotgun (WGS) entry which is preliminary data.</text>
</comment>
<keyword evidence="6" id="KW-0539">Nucleus</keyword>
<dbReference type="GO" id="GO:0035925">
    <property type="term" value="F:mRNA 3'-UTR AU-rich region binding"/>
    <property type="evidence" value="ECO:0007669"/>
    <property type="project" value="TreeGrafter"/>
</dbReference>
<reference evidence="9 10" key="1">
    <citation type="submission" date="2016-10" db="EMBL/GenBank/DDBJ databases">
        <title>The genome of Paramicrosporidium saccamoebae is the missing link in understanding Cryptomycota and Microsporidia evolution.</title>
        <authorList>
            <person name="Quandt C.A."/>
            <person name="Beaudet D."/>
            <person name="Corsaro D."/>
            <person name="Michel R."/>
            <person name="Corradi N."/>
            <person name="James T."/>
        </authorList>
    </citation>
    <scope>NUCLEOTIDE SEQUENCE [LARGE SCALE GENOMIC DNA]</scope>
    <source>
        <strain evidence="9 10">KSL3</strain>
    </source>
</reference>
<evidence type="ECO:0000313" key="10">
    <source>
        <dbReference type="Proteomes" id="UP000240830"/>
    </source>
</evidence>
<dbReference type="CDD" id="cd11368">
    <property type="entry name" value="RNase_PH_RRP45"/>
    <property type="match status" value="1"/>
</dbReference>
<evidence type="ECO:0000256" key="2">
    <source>
        <dbReference type="ARBA" id="ARBA00004496"/>
    </source>
</evidence>
<dbReference type="GO" id="GO:0016075">
    <property type="term" value="P:rRNA catabolic process"/>
    <property type="evidence" value="ECO:0007669"/>
    <property type="project" value="TreeGrafter"/>
</dbReference>
<evidence type="ECO:0000256" key="3">
    <source>
        <dbReference type="ARBA" id="ARBA00006678"/>
    </source>
</evidence>
<dbReference type="STRING" id="1246581.A0A2H9TP71"/>